<gene>
    <name evidence="2" type="ORF">RCG00_09370</name>
</gene>
<dbReference type="EMBL" id="CP133217">
    <property type="protein sequence ID" value="WML88569.1"/>
    <property type="molecule type" value="Genomic_DNA"/>
</dbReference>
<sequence length="233" mass="25122">MLMIPLNGLVVAQPNIAKYIQWALNKNFMKTINFLAVTISIVIAVFLYNNFGSVVQNKKIEQEPIHKLENSQVYNKQVLVSETSETMPGYFNKNLVLPPPELTAVEPEYGDANELNENLTPLSPELATVAPEYGDANELNGNLTPLPPELATVAPEYGDANELNGNLTPLPPELATVAPEYGDANELNGNLTPLPPELATVAPEYGDANELNGNLTPLPPELTAVVSGSQAGY</sequence>
<name>A0AA51R339_9GAMM</name>
<evidence type="ECO:0000256" key="1">
    <source>
        <dbReference type="SAM" id="Phobius"/>
    </source>
</evidence>
<keyword evidence="1" id="KW-1133">Transmembrane helix</keyword>
<reference evidence="2" key="1">
    <citation type="submission" date="2023-08" db="EMBL/GenBank/DDBJ databases">
        <title>New molecular markers tilS and rpoB for phylogenetic and monitoring studies of the genus Thiothrix biodiversity.</title>
        <authorList>
            <person name="Ravin N.V."/>
            <person name="Smolyakov D."/>
            <person name="Markov N.D."/>
            <person name="Beletsky A.V."/>
            <person name="Mardanov A.V."/>
            <person name="Rudenko T.S."/>
            <person name="Grabovich M.Y."/>
        </authorList>
    </citation>
    <scope>NUCLEOTIDE SEQUENCE</scope>
    <source>
        <strain evidence="2">DNT52</strain>
    </source>
</reference>
<accession>A0AA51R339</accession>
<dbReference type="Proteomes" id="UP001229862">
    <property type="component" value="Chromosome"/>
</dbReference>
<organism evidence="2">
    <name type="scientific">Thiothrix subterranea</name>
    <dbReference type="NCBI Taxonomy" id="2735563"/>
    <lineage>
        <taxon>Bacteria</taxon>
        <taxon>Pseudomonadati</taxon>
        <taxon>Pseudomonadota</taxon>
        <taxon>Gammaproteobacteria</taxon>
        <taxon>Thiotrichales</taxon>
        <taxon>Thiotrichaceae</taxon>
        <taxon>Thiothrix</taxon>
    </lineage>
</organism>
<feature type="transmembrane region" description="Helical" evidence="1">
    <location>
        <begin position="32"/>
        <end position="51"/>
    </location>
</feature>
<protein>
    <submittedName>
        <fullName evidence="2">Uncharacterized protein</fullName>
    </submittedName>
</protein>
<keyword evidence="1" id="KW-0812">Transmembrane</keyword>
<dbReference type="AlphaFoldDB" id="A0AA51R339"/>
<dbReference type="RefSeq" id="WP_308872378.1">
    <property type="nucleotide sequence ID" value="NZ_CP133217.1"/>
</dbReference>
<evidence type="ECO:0000313" key="2">
    <source>
        <dbReference type="EMBL" id="WML88569.1"/>
    </source>
</evidence>
<proteinExistence type="predicted"/>
<keyword evidence="1" id="KW-0472">Membrane</keyword>